<evidence type="ECO:0000256" key="5">
    <source>
        <dbReference type="ARBA" id="ARBA00022840"/>
    </source>
</evidence>
<dbReference type="Gene3D" id="1.10.510.10">
    <property type="entry name" value="Transferase(Phosphotransferase) domain 1"/>
    <property type="match status" value="1"/>
</dbReference>
<evidence type="ECO:0000313" key="10">
    <source>
        <dbReference type="EMBL" id="PKC06855.1"/>
    </source>
</evidence>
<evidence type="ECO:0000313" key="11">
    <source>
        <dbReference type="Proteomes" id="UP000232722"/>
    </source>
</evidence>
<dbReference type="InterPro" id="IPR011009">
    <property type="entry name" value="Kinase-like_dom_sf"/>
</dbReference>
<dbReference type="AlphaFoldDB" id="A0A2N0PJ52"/>
<reference evidence="10 11" key="2">
    <citation type="submission" date="2017-09" db="EMBL/GenBank/DDBJ databases">
        <title>Extensive intraspecific genome diversity in a model arbuscular mycorrhizal fungus.</title>
        <authorList>
            <person name="Chen E.C."/>
            <person name="Morin E."/>
            <person name="Beaudet D."/>
            <person name="Noel J."/>
            <person name="Ndikumana S."/>
            <person name="Charron P."/>
            <person name="St-Onge C."/>
            <person name="Giorgi J."/>
            <person name="Grigoriev I.V."/>
            <person name="Roux C."/>
            <person name="Martin F.M."/>
            <person name="Corradi N."/>
        </authorList>
    </citation>
    <scope>NUCLEOTIDE SEQUENCE [LARGE SCALE GENOMIC DNA]</scope>
    <source>
        <strain evidence="10 11">A5</strain>
    </source>
</reference>
<evidence type="ECO:0000256" key="7">
    <source>
        <dbReference type="PIRSR" id="PIRSR630616-2"/>
    </source>
</evidence>
<dbReference type="SUPFAM" id="SSF56112">
    <property type="entry name" value="Protein kinase-like (PK-like)"/>
    <property type="match status" value="2"/>
</dbReference>
<proteinExistence type="predicted"/>
<dbReference type="InterPro" id="IPR008271">
    <property type="entry name" value="Ser/Thr_kinase_AS"/>
</dbReference>
<evidence type="ECO:0000256" key="6">
    <source>
        <dbReference type="PIRSR" id="PIRSR630616-1"/>
    </source>
</evidence>
<feature type="domain" description="Protein kinase" evidence="9">
    <location>
        <begin position="1"/>
        <end position="147"/>
    </location>
</feature>
<evidence type="ECO:0000259" key="9">
    <source>
        <dbReference type="PROSITE" id="PS50011"/>
    </source>
</evidence>
<keyword evidence="5 7" id="KW-0067">ATP-binding</keyword>
<evidence type="ECO:0000256" key="1">
    <source>
        <dbReference type="ARBA" id="ARBA00022527"/>
    </source>
</evidence>
<gene>
    <name evidence="10" type="ORF">RhiirA5_501068</name>
</gene>
<evidence type="ECO:0000256" key="4">
    <source>
        <dbReference type="ARBA" id="ARBA00022777"/>
    </source>
</evidence>
<dbReference type="VEuPathDB" id="FungiDB:RhiirA1_397240"/>
<evidence type="ECO:0000256" key="8">
    <source>
        <dbReference type="PIRSR" id="PIRSR630616-3"/>
    </source>
</evidence>
<keyword evidence="1" id="KW-0723">Serine/threonine-protein kinase</keyword>
<comment type="caution">
    <text evidence="10">The sequence shown here is derived from an EMBL/GenBank/DDBJ whole genome shotgun (WGS) entry which is preliminary data.</text>
</comment>
<reference evidence="10 11" key="1">
    <citation type="submission" date="2016-04" db="EMBL/GenBank/DDBJ databases">
        <title>Genome analyses suggest a sexual origin of heterokaryosis in a supposedly ancient asexual fungus.</title>
        <authorList>
            <person name="Ropars J."/>
            <person name="Sedzielewska K."/>
            <person name="Noel J."/>
            <person name="Charron P."/>
            <person name="Farinelli L."/>
            <person name="Marton T."/>
            <person name="Kruger M."/>
            <person name="Pelin A."/>
            <person name="Brachmann A."/>
            <person name="Corradi N."/>
        </authorList>
    </citation>
    <scope>NUCLEOTIDE SEQUENCE [LARGE SCALE GENOMIC DNA]</scope>
    <source>
        <strain evidence="10 11">A5</strain>
    </source>
</reference>
<feature type="binding site" evidence="7">
    <location>
        <begin position="29"/>
        <end position="30"/>
    </location>
    <ligand>
        <name>ATP</name>
        <dbReference type="ChEBI" id="CHEBI:30616"/>
    </ligand>
</feature>
<keyword evidence="3 7" id="KW-0547">Nucleotide-binding</keyword>
<dbReference type="VEuPathDB" id="FungiDB:RhiirFUN_010308"/>
<organism evidence="10 11">
    <name type="scientific">Rhizophagus irregularis</name>
    <dbReference type="NCBI Taxonomy" id="588596"/>
    <lineage>
        <taxon>Eukaryota</taxon>
        <taxon>Fungi</taxon>
        <taxon>Fungi incertae sedis</taxon>
        <taxon>Mucoromycota</taxon>
        <taxon>Glomeromycotina</taxon>
        <taxon>Glomeromycetes</taxon>
        <taxon>Glomerales</taxon>
        <taxon>Glomeraceae</taxon>
        <taxon>Rhizophagus</taxon>
    </lineage>
</organism>
<dbReference type="VEuPathDB" id="FungiDB:FUN_017047"/>
<keyword evidence="2" id="KW-0808">Transferase</keyword>
<feature type="active site" description="Proton acceptor" evidence="6">
    <location>
        <position position="25"/>
    </location>
</feature>
<keyword evidence="4" id="KW-0418">Kinase</keyword>
<evidence type="ECO:0000256" key="2">
    <source>
        <dbReference type="ARBA" id="ARBA00022679"/>
    </source>
</evidence>
<feature type="cross-link" description="Glycyl lysine isopeptide (Lys-Gly) (interchain with G-Cter in SUMO2)" evidence="8">
    <location>
        <position position="27"/>
    </location>
</feature>
<dbReference type="GO" id="GO:0004674">
    <property type="term" value="F:protein serine/threonine kinase activity"/>
    <property type="evidence" value="ECO:0007669"/>
    <property type="project" value="UniProtKB-KW"/>
</dbReference>
<dbReference type="VEuPathDB" id="FungiDB:FUN_012052"/>
<dbReference type="VEuPathDB" id="FungiDB:RhiirA1_475113"/>
<dbReference type="PANTHER" id="PTHR24350">
    <property type="entry name" value="SERINE/THREONINE-PROTEIN KINASE IAL-RELATED"/>
    <property type="match status" value="1"/>
</dbReference>
<evidence type="ECO:0000256" key="3">
    <source>
        <dbReference type="ARBA" id="ARBA00022741"/>
    </source>
</evidence>
<sequence length="673" mass="78496">MWMITIKRYPDALVYIQKKNVIHRDLKPENILFMILFIKIKISGFGLAIHTSKRRMTFCVEERDSPDIIVGLNRSGPTTPENWLELPRLNIKFSKSKAPIMKPSDAITSVASPASSNTTQLWTVKYRKNLEKRSDSWNFLDYGMSFAEIATSKKFSTKSHRGNIRIEEIFRDEYRLHRDRLKNRGGLFLEQLIEPYTNRMMKWSHFLAKNNLCKGPEPLWYKKLSEMVIDVEEDDRVVKHITSFQEILTRETILRKELLPSTRKEMGKHLIVHEELENENEKFNSPFLVNWRKIENSGDESIVKPYMTSENIEAQNESVIETNIKEVEEMDANVMLIDDNKMDSMDIKRIRGFIGKEVIVNVGAEIQKGRELCLNGFFGNELIPKNKIRTDLNIIEWLYSYCKMGSARRELDDKLYIYLNFINTLLELKNVKMLVKGDKAEIQKEIQDGKFALRWNYIPIEGAFRSWLKELSFNNTKIDIMLLDYVKDCFIESDGRNITIDWSASFKLINNEITTSKNVTNRDDATTRSFRVKNFLKILPTLQSVMGKESVGIDEILNNDGGVCNGEEKVRFKERIIDLAENCSLITKTEKLIYEIKRGIVNKKWWTLCKIKGQHEKHLVITKDLKRKKKKKEDSGAEKDEDVDKNSKDDVFRIGVSDRKLWGNKVISNLVNT</sequence>
<accession>A0A2N0PJ52</accession>
<dbReference type="Proteomes" id="UP000232722">
    <property type="component" value="Unassembled WGS sequence"/>
</dbReference>
<dbReference type="PROSITE" id="PS00108">
    <property type="entry name" value="PROTEIN_KINASE_ST"/>
    <property type="match status" value="1"/>
</dbReference>
<protein>
    <recommendedName>
        <fullName evidence="9">Protein kinase domain-containing protein</fullName>
    </recommendedName>
</protein>
<dbReference type="InterPro" id="IPR030616">
    <property type="entry name" value="Aur-like"/>
</dbReference>
<dbReference type="InterPro" id="IPR000719">
    <property type="entry name" value="Prot_kinase_dom"/>
</dbReference>
<dbReference type="GO" id="GO:0005524">
    <property type="term" value="F:ATP binding"/>
    <property type="evidence" value="ECO:0007669"/>
    <property type="project" value="UniProtKB-KW"/>
</dbReference>
<dbReference type="EMBL" id="LLXJ01000706">
    <property type="protein sequence ID" value="PKC06855.1"/>
    <property type="molecule type" value="Genomic_DNA"/>
</dbReference>
<dbReference type="PROSITE" id="PS50011">
    <property type="entry name" value="PROTEIN_KINASE_DOM"/>
    <property type="match status" value="1"/>
</dbReference>
<name>A0A2N0PJ52_9GLOM</name>
<dbReference type="Pfam" id="PF00069">
    <property type="entry name" value="Pkinase"/>
    <property type="match status" value="1"/>
</dbReference>